<protein>
    <submittedName>
        <fullName evidence="2">GNAT family N-acetyltransferase</fullName>
    </submittedName>
</protein>
<feature type="domain" description="N-acetyltransferase" evidence="1">
    <location>
        <begin position="5"/>
        <end position="173"/>
    </location>
</feature>
<dbReference type="Proteomes" id="UP001432099">
    <property type="component" value="Chromosome"/>
</dbReference>
<name>A0ABN6ZFU2_9FIRM</name>
<dbReference type="PROSITE" id="PS51186">
    <property type="entry name" value="GNAT"/>
    <property type="match status" value="1"/>
</dbReference>
<evidence type="ECO:0000313" key="2">
    <source>
        <dbReference type="EMBL" id="BEH90835.1"/>
    </source>
</evidence>
<dbReference type="InterPro" id="IPR016181">
    <property type="entry name" value="Acyl_CoA_acyltransferase"/>
</dbReference>
<gene>
    <name evidence="2" type="ORF">T23_09370</name>
</gene>
<proteinExistence type="predicted"/>
<evidence type="ECO:0000259" key="1">
    <source>
        <dbReference type="PROSITE" id="PS51186"/>
    </source>
</evidence>
<organism evidence="2 3">
    <name type="scientific">Turicibacter faecis</name>
    <dbReference type="NCBI Taxonomy" id="2963365"/>
    <lineage>
        <taxon>Bacteria</taxon>
        <taxon>Bacillati</taxon>
        <taxon>Bacillota</taxon>
        <taxon>Erysipelotrichia</taxon>
        <taxon>Erysipelotrichales</taxon>
        <taxon>Turicibacteraceae</taxon>
        <taxon>Turicibacter</taxon>
    </lineage>
</organism>
<dbReference type="SUPFAM" id="SSF55729">
    <property type="entry name" value="Acyl-CoA N-acyltransferases (Nat)"/>
    <property type="match status" value="1"/>
</dbReference>
<sequence>MSSTIQISIAKPEDALELLHIYTYYILHTAITCECHLPSVEDFYTRIQQTLVAYPYLIIKQKDEILGFAYTSPFNKREACQWAVETSIYLKPNLQQRGLGTLLYEKIEQISRAQNITYLNACLTYTDQEDKRLPKTSYYFHLHRGFKQVAHFHDHAYKFHDWYDIIWMEKMIATPTTPPTPFIPFNKLDPTVIDAILMSK</sequence>
<dbReference type="InterPro" id="IPR000182">
    <property type="entry name" value="GNAT_dom"/>
</dbReference>
<dbReference type="Pfam" id="PF13420">
    <property type="entry name" value="Acetyltransf_4"/>
    <property type="match status" value="1"/>
</dbReference>
<dbReference type="EMBL" id="AP028127">
    <property type="protein sequence ID" value="BEH90835.1"/>
    <property type="molecule type" value="Genomic_DNA"/>
</dbReference>
<dbReference type="RefSeq" id="WP_161832591.1">
    <property type="nucleotide sequence ID" value="NZ_AP028127.1"/>
</dbReference>
<dbReference type="PANTHER" id="PTHR43072:SF8">
    <property type="entry name" value="ACYLTRANSFERASE FABY-RELATED"/>
    <property type="match status" value="1"/>
</dbReference>
<accession>A0ABN6ZFU2</accession>
<evidence type="ECO:0000313" key="3">
    <source>
        <dbReference type="Proteomes" id="UP001432099"/>
    </source>
</evidence>
<dbReference type="PANTHER" id="PTHR43072">
    <property type="entry name" value="N-ACETYLTRANSFERASE"/>
    <property type="match status" value="1"/>
</dbReference>
<keyword evidence="3" id="KW-1185">Reference proteome</keyword>
<dbReference type="Gene3D" id="3.40.630.30">
    <property type="match status" value="1"/>
</dbReference>
<reference evidence="2" key="1">
    <citation type="journal article" date="2024" name="Int. J. Syst. Evol. Microbiol.">
        <title>Turicibacter faecis sp. nov., isolated from faeces of heart failure mouse model.</title>
        <authorList>
            <person name="Imamura Y."/>
            <person name="Motooka D."/>
            <person name="Nakajima Y."/>
            <person name="Ito S."/>
            <person name="Kitakaze M."/>
            <person name="Iida T."/>
            <person name="Nakamura S."/>
        </authorList>
    </citation>
    <scope>NUCLEOTIDE SEQUENCE</scope>
    <source>
        <strain evidence="2">TC023</strain>
    </source>
</reference>